<evidence type="ECO:0000256" key="2">
    <source>
        <dbReference type="SAM" id="SignalP"/>
    </source>
</evidence>
<keyword evidence="4" id="KW-1185">Reference proteome</keyword>
<evidence type="ECO:0000313" key="3">
    <source>
        <dbReference type="EMBL" id="MFK2854480.1"/>
    </source>
</evidence>
<name>A0ABW8IH14_9GAMM</name>
<sequence>MKNRTPTHLSILGTSLLAAGAAWAQTQTQPTQPAQSTPSMPATQSTTSAPPATLPTPGAANNSPGASGATFNTTQGQVIINSTVPPAPSTASPPSFTQLANGKKYITKDDANAYPPLANDFLYVSHNGNRISKAQYERWIKDLN</sequence>
<gene>
    <name evidence="3" type="ORF">ISP18_07745</name>
</gene>
<feature type="compositionally biased region" description="Low complexity" evidence="1">
    <location>
        <begin position="23"/>
        <end position="69"/>
    </location>
</feature>
<evidence type="ECO:0000313" key="4">
    <source>
        <dbReference type="Proteomes" id="UP001620409"/>
    </source>
</evidence>
<feature type="signal peptide" evidence="2">
    <location>
        <begin position="1"/>
        <end position="24"/>
    </location>
</feature>
<keyword evidence="2" id="KW-0732">Signal</keyword>
<feature type="region of interest" description="Disordered" evidence="1">
    <location>
        <begin position="23"/>
        <end position="96"/>
    </location>
</feature>
<reference evidence="3 4" key="1">
    <citation type="submission" date="2020-10" db="EMBL/GenBank/DDBJ databases">
        <title>Phylogeny of dyella-like bacteria.</title>
        <authorList>
            <person name="Fu J."/>
        </authorList>
    </citation>
    <scope>NUCLEOTIDE SEQUENCE [LARGE SCALE GENOMIC DNA]</scope>
    <source>
        <strain evidence="3 4">DHG40</strain>
    </source>
</reference>
<feature type="compositionally biased region" description="Polar residues" evidence="1">
    <location>
        <begin position="70"/>
        <end position="81"/>
    </location>
</feature>
<comment type="caution">
    <text evidence="3">The sequence shown here is derived from an EMBL/GenBank/DDBJ whole genome shotgun (WGS) entry which is preliminary data.</text>
</comment>
<dbReference type="Proteomes" id="UP001620409">
    <property type="component" value="Unassembled WGS sequence"/>
</dbReference>
<dbReference type="RefSeq" id="WP_380009061.1">
    <property type="nucleotide sequence ID" value="NZ_JADIKI010000022.1"/>
</dbReference>
<proteinExistence type="predicted"/>
<evidence type="ECO:0000256" key="1">
    <source>
        <dbReference type="SAM" id="MobiDB-lite"/>
    </source>
</evidence>
<accession>A0ABW8IH14</accession>
<protein>
    <submittedName>
        <fullName evidence="3">Uncharacterized protein</fullName>
    </submittedName>
</protein>
<organism evidence="3 4">
    <name type="scientific">Dyella humi</name>
    <dbReference type="NCBI Taxonomy" id="1770547"/>
    <lineage>
        <taxon>Bacteria</taxon>
        <taxon>Pseudomonadati</taxon>
        <taxon>Pseudomonadota</taxon>
        <taxon>Gammaproteobacteria</taxon>
        <taxon>Lysobacterales</taxon>
        <taxon>Rhodanobacteraceae</taxon>
        <taxon>Dyella</taxon>
    </lineage>
</organism>
<dbReference type="EMBL" id="JADIKI010000022">
    <property type="protein sequence ID" value="MFK2854480.1"/>
    <property type="molecule type" value="Genomic_DNA"/>
</dbReference>
<feature type="chain" id="PRO_5047307052" evidence="2">
    <location>
        <begin position="25"/>
        <end position="144"/>
    </location>
</feature>